<protein>
    <recommendedName>
        <fullName evidence="2">CobW C-terminal domain-containing protein</fullName>
    </recommendedName>
</protein>
<dbReference type="SUPFAM" id="SSF52540">
    <property type="entry name" value="P-loop containing nucleoside triphosphate hydrolases"/>
    <property type="match status" value="1"/>
</dbReference>
<sequence>MPPKKQELKPLPVTVLSGFLGSGKTTLLRHILQSPHHGLRIAVIVNDMASINIDANLVSRSSKPSSRKGDTAAEILVKEKVVQMQNGCICCTLRGDLLVELARLAWSDQKFDHVVIESSGISEPQQVAETFTAELTEAMVDAEGMETDEKETFAKVAKLGGLKSLATVDTMVTVVDAFRFFSEFDTAEFLQDRFGKDEVPDEDQRTISDLFADQIEFANIIVINKLDLVDRQTIGRVRAYVKALNPVAKIVEASYSKVDVKEMLNTGKFDFAEAVASPGWLRSLHEMTVMDVQGKKRVAPKPETLEYGIGSFVYRARRPFDPSKLYHALEGKFILLQDEVESDDEDDDDDDDDDDETMSEAPSDSDRKSHTADDSDQITESSSSSISTPPSSSEILANKKADRHFSGLHRSKGVFWLATRPFQMGSWSTAGAMLTLGSEMPWFCQIPDEDWQADEQTMANIKADFEGKWGDRRQELVFIGEGLDVKGMTKMLDECLLSRRDMRKWERVMSNDKLSDEEKEDKLLDIWEDDFWAEWPRLEDADDHDHDHSHGNSHHRS</sequence>
<dbReference type="Pfam" id="PF02492">
    <property type="entry name" value="cobW"/>
    <property type="match status" value="1"/>
</dbReference>
<dbReference type="CDD" id="cd03112">
    <property type="entry name" value="CobW-like"/>
    <property type="match status" value="1"/>
</dbReference>
<dbReference type="Gene3D" id="3.40.50.300">
    <property type="entry name" value="P-loop containing nucleotide triphosphate hydrolases"/>
    <property type="match status" value="1"/>
</dbReference>
<dbReference type="Pfam" id="PF07683">
    <property type="entry name" value="CobW_C"/>
    <property type="match status" value="1"/>
</dbReference>
<dbReference type="InterPro" id="IPR051927">
    <property type="entry name" value="Zn_Chap_cDPG_Synth"/>
</dbReference>
<dbReference type="PANTHER" id="PTHR43603:SF1">
    <property type="entry name" value="ZINC-REGULATED GTPASE METALLOPROTEIN ACTIVATOR 1"/>
    <property type="match status" value="1"/>
</dbReference>
<gene>
    <name evidence="3" type="ORF">PDIGIT_LOCUS2702</name>
</gene>
<evidence type="ECO:0000256" key="1">
    <source>
        <dbReference type="SAM" id="MobiDB-lite"/>
    </source>
</evidence>
<name>A0A9W4XIF4_9PLEO</name>
<feature type="compositionally biased region" description="Low complexity" evidence="1">
    <location>
        <begin position="378"/>
        <end position="393"/>
    </location>
</feature>
<dbReference type="PANTHER" id="PTHR43603">
    <property type="entry name" value="COBW DOMAIN-CONTAINING PROTEIN DDB_G0274527"/>
    <property type="match status" value="1"/>
</dbReference>
<dbReference type="EMBL" id="CAOQHR010000002">
    <property type="protein sequence ID" value="CAI6297378.1"/>
    <property type="molecule type" value="Genomic_DNA"/>
</dbReference>
<feature type="domain" description="CobW C-terminal" evidence="2">
    <location>
        <begin position="309"/>
        <end position="496"/>
    </location>
</feature>
<dbReference type="SUPFAM" id="SSF90002">
    <property type="entry name" value="Hypothetical protein YjiA, C-terminal domain"/>
    <property type="match status" value="1"/>
</dbReference>
<evidence type="ECO:0000259" key="2">
    <source>
        <dbReference type="SMART" id="SM00833"/>
    </source>
</evidence>
<feature type="compositionally biased region" description="Acidic residues" evidence="1">
    <location>
        <begin position="338"/>
        <end position="358"/>
    </location>
</feature>
<comment type="caution">
    <text evidence="3">The sequence shown here is derived from an EMBL/GenBank/DDBJ whole genome shotgun (WGS) entry which is preliminary data.</text>
</comment>
<dbReference type="Proteomes" id="UP001152607">
    <property type="component" value="Unassembled WGS sequence"/>
</dbReference>
<proteinExistence type="predicted"/>
<dbReference type="OrthoDB" id="272672at2759"/>
<dbReference type="SMART" id="SM00833">
    <property type="entry name" value="CobW_C"/>
    <property type="match status" value="1"/>
</dbReference>
<organism evidence="3 4">
    <name type="scientific">Periconia digitata</name>
    <dbReference type="NCBI Taxonomy" id="1303443"/>
    <lineage>
        <taxon>Eukaryota</taxon>
        <taxon>Fungi</taxon>
        <taxon>Dikarya</taxon>
        <taxon>Ascomycota</taxon>
        <taxon>Pezizomycotina</taxon>
        <taxon>Dothideomycetes</taxon>
        <taxon>Pleosporomycetidae</taxon>
        <taxon>Pleosporales</taxon>
        <taxon>Massarineae</taxon>
        <taxon>Periconiaceae</taxon>
        <taxon>Periconia</taxon>
    </lineage>
</organism>
<reference evidence="3" key="1">
    <citation type="submission" date="2023-01" db="EMBL/GenBank/DDBJ databases">
        <authorList>
            <person name="Van Ghelder C."/>
            <person name="Rancurel C."/>
        </authorList>
    </citation>
    <scope>NUCLEOTIDE SEQUENCE</scope>
    <source>
        <strain evidence="3">CNCM I-4278</strain>
    </source>
</reference>
<evidence type="ECO:0000313" key="3">
    <source>
        <dbReference type="EMBL" id="CAI6297378.1"/>
    </source>
</evidence>
<dbReference type="InterPro" id="IPR011629">
    <property type="entry name" value="CobW-like_C"/>
</dbReference>
<feature type="region of interest" description="Disordered" evidence="1">
    <location>
        <begin position="338"/>
        <end position="393"/>
    </location>
</feature>
<keyword evidence="4" id="KW-1185">Reference proteome</keyword>
<evidence type="ECO:0000313" key="4">
    <source>
        <dbReference type="Proteomes" id="UP001152607"/>
    </source>
</evidence>
<feature type="compositionally biased region" description="Basic and acidic residues" evidence="1">
    <location>
        <begin position="364"/>
        <end position="373"/>
    </location>
</feature>
<dbReference type="InterPro" id="IPR003495">
    <property type="entry name" value="CobW/HypB/UreG_nucleotide-bd"/>
</dbReference>
<accession>A0A9W4XIF4</accession>
<dbReference type="InterPro" id="IPR027417">
    <property type="entry name" value="P-loop_NTPase"/>
</dbReference>
<dbReference type="AlphaFoldDB" id="A0A9W4XIF4"/>